<evidence type="ECO:0000256" key="1">
    <source>
        <dbReference type="ARBA" id="ARBA00008092"/>
    </source>
</evidence>
<evidence type="ECO:0000256" key="3">
    <source>
        <dbReference type="ARBA" id="ARBA00022490"/>
    </source>
</evidence>
<name>A0A672Q9N3_SINGR</name>
<dbReference type="InParanoid" id="A0A672Q9N3"/>
<protein>
    <recommendedName>
        <fullName evidence="2 16">Peroxisome proliferator-activated receptor gamma</fullName>
        <shortName evidence="16">PPAR-gamma</shortName>
    </recommendedName>
    <alternativeName>
        <fullName evidence="15 16">Nuclear receptor subfamily 1 group C member 3</fullName>
    </alternativeName>
</protein>
<keyword evidence="7 16" id="KW-0862">Zinc</keyword>
<sequence length="507" mass="58909">MVDTQTFAWPVGFGLSALELDELDDSSHSMGMKPFSTLDYTTISGMEYEPSPPQNEMPHMMDLTHMYNYRAQENYRMQEMGTWGNVLHSPILPVIPMSYLCHYTNLCPHLSQKYTHTHTHTHTHAHAHAHTHTRSFEQPHTPNPRTHQALPVILINLEHRIGSQTCRLGLKMPNLIHLNLSVTLTANPRQVSTVGFFRRTIRLKLVYDHCDLHCRIHKKSRNKCQYCRFQKCLMVGMSHNGELSMNPNIMFTQRSQRLCYLFEKHELSSCSQPFVIHDMKSLLEGEQMINCRQMPMQEHRRSDMHEVELRFFHSCQSRSAEAVSEVTEFAKSIPGFVNLDLNDQVTLLKYGVIEVLIIMMAPLMNKDGTLISYGQIFMTREFLKSLRKPFCEMMEPKFEFSVKFNMLELDDSDMALFLAVIILSGDRPGLLNVKPIEDLQETVLHSLELQLKMSHPDSLQLFAKVLQKMTDLRQLVTDHVQLIQLLKETEVDWCLHPLLQEIMRDLY</sequence>
<keyword evidence="6 16" id="KW-0863">Zinc-finger</keyword>
<keyword evidence="8 16" id="KW-0805">Transcription regulation</keyword>
<dbReference type="SUPFAM" id="SSF48508">
    <property type="entry name" value="Nuclear receptor ligand-binding domain"/>
    <property type="match status" value="1"/>
</dbReference>
<evidence type="ECO:0000256" key="10">
    <source>
        <dbReference type="ARBA" id="ARBA00023125"/>
    </source>
</evidence>
<comment type="function">
    <text evidence="16">Nuclear receptor that binds peroxisome proliferators such as hypolipidemic drugs and fatty acids. Once activated by a ligand, the nuclear receptor binds to DNA specific PPAR response elements (PPRE) and modulates the transcription of its target genes, such as acyl-CoA oxidase. It therefore controls the peroxisomal beta-oxidation pathway of fatty acids. Key regulator of adipocyte differentiation and glucose homeostasis. May play a role in the regulation of circadian rhythm.</text>
</comment>
<dbReference type="InterPro" id="IPR035500">
    <property type="entry name" value="NHR-like_dom_sf"/>
</dbReference>
<evidence type="ECO:0000313" key="21">
    <source>
        <dbReference type="Proteomes" id="UP000472262"/>
    </source>
</evidence>
<evidence type="ECO:0000256" key="4">
    <source>
        <dbReference type="ARBA" id="ARBA00022553"/>
    </source>
</evidence>
<dbReference type="PRINTS" id="PR01291">
    <property type="entry name" value="PROXISOMPAGR"/>
</dbReference>
<dbReference type="GO" id="GO:0008270">
    <property type="term" value="F:zinc ion binding"/>
    <property type="evidence" value="ECO:0007669"/>
    <property type="project" value="UniProtKB-KW"/>
</dbReference>
<dbReference type="Proteomes" id="UP000472262">
    <property type="component" value="Unassembled WGS sequence"/>
</dbReference>
<dbReference type="SMART" id="SM00399">
    <property type="entry name" value="ZnF_C4"/>
    <property type="match status" value="1"/>
</dbReference>
<evidence type="ECO:0000259" key="18">
    <source>
        <dbReference type="PROSITE" id="PS51030"/>
    </source>
</evidence>
<evidence type="ECO:0000259" key="19">
    <source>
        <dbReference type="PROSITE" id="PS51843"/>
    </source>
</evidence>
<dbReference type="InterPro" id="IPR050234">
    <property type="entry name" value="Nuclear_hormone_rcpt_NR1"/>
</dbReference>
<dbReference type="GO" id="GO:0001227">
    <property type="term" value="F:DNA-binding transcription repressor activity, RNA polymerase II-specific"/>
    <property type="evidence" value="ECO:0007669"/>
    <property type="project" value="TreeGrafter"/>
</dbReference>
<evidence type="ECO:0000313" key="20">
    <source>
        <dbReference type="Ensembl" id="ENSSGRP00000071706.1"/>
    </source>
</evidence>
<dbReference type="GO" id="GO:0045923">
    <property type="term" value="P:positive regulation of fatty acid metabolic process"/>
    <property type="evidence" value="ECO:0007669"/>
    <property type="project" value="TreeGrafter"/>
</dbReference>
<dbReference type="GO" id="GO:0009755">
    <property type="term" value="P:hormone-mediated signaling pathway"/>
    <property type="evidence" value="ECO:0007669"/>
    <property type="project" value="TreeGrafter"/>
</dbReference>
<feature type="domain" description="Nuclear receptor" evidence="18">
    <location>
        <begin position="163"/>
        <end position="244"/>
    </location>
</feature>
<evidence type="ECO:0000256" key="16">
    <source>
        <dbReference type="RuleBase" id="RU364110"/>
    </source>
</evidence>
<evidence type="ECO:0000256" key="7">
    <source>
        <dbReference type="ARBA" id="ARBA00022833"/>
    </source>
</evidence>
<dbReference type="InterPro" id="IPR001723">
    <property type="entry name" value="Nuclear_hrmn_rcpt"/>
</dbReference>
<dbReference type="PRINTS" id="PR01288">
    <property type="entry name" value="PROXISOMEPAR"/>
</dbReference>
<dbReference type="PROSITE" id="PS51843">
    <property type="entry name" value="NR_LBD"/>
    <property type="match status" value="1"/>
</dbReference>
<dbReference type="GO" id="GO:0000978">
    <property type="term" value="F:RNA polymerase II cis-regulatory region sequence-specific DNA binding"/>
    <property type="evidence" value="ECO:0007669"/>
    <property type="project" value="TreeGrafter"/>
</dbReference>
<evidence type="ECO:0000256" key="5">
    <source>
        <dbReference type="ARBA" id="ARBA00022723"/>
    </source>
</evidence>
<feature type="compositionally biased region" description="Basic residues" evidence="17">
    <location>
        <begin position="119"/>
        <end position="133"/>
    </location>
</feature>
<dbReference type="SMART" id="SM00430">
    <property type="entry name" value="HOLI"/>
    <property type="match status" value="1"/>
</dbReference>
<comment type="subunit">
    <text evidence="16">Heterodimer with other nuclear receptors.</text>
</comment>
<dbReference type="Pfam" id="PF00105">
    <property type="entry name" value="zf-C4"/>
    <property type="match status" value="1"/>
</dbReference>
<reference evidence="20" key="2">
    <citation type="submission" date="2025-09" db="UniProtKB">
        <authorList>
            <consortium name="Ensembl"/>
        </authorList>
    </citation>
    <scope>IDENTIFICATION</scope>
</reference>
<dbReference type="InterPro" id="IPR000536">
    <property type="entry name" value="Nucl_hrmn_rcpt_lig-bd"/>
</dbReference>
<keyword evidence="14 16" id="KW-0539">Nucleus</keyword>
<evidence type="ECO:0000256" key="2">
    <source>
        <dbReference type="ARBA" id="ARBA00018974"/>
    </source>
</evidence>
<dbReference type="PANTHER" id="PTHR24082">
    <property type="entry name" value="NUCLEAR HORMONE RECEPTOR"/>
    <property type="match status" value="1"/>
</dbReference>
<evidence type="ECO:0000256" key="11">
    <source>
        <dbReference type="ARBA" id="ARBA00023159"/>
    </source>
</evidence>
<keyword evidence="9 16" id="KW-0090">Biological rhythms</keyword>
<proteinExistence type="inferred from homology"/>
<keyword evidence="12 16" id="KW-0804">Transcription</keyword>
<dbReference type="GO" id="GO:0005737">
    <property type="term" value="C:cytoplasm"/>
    <property type="evidence" value="ECO:0007669"/>
    <property type="project" value="UniProtKB-SubCell"/>
</dbReference>
<evidence type="ECO:0000256" key="13">
    <source>
        <dbReference type="ARBA" id="ARBA00023170"/>
    </source>
</evidence>
<keyword evidence="4" id="KW-0597">Phosphoprotein</keyword>
<feature type="domain" description="NR LBD" evidence="19">
    <location>
        <begin position="274"/>
        <end position="505"/>
    </location>
</feature>
<comment type="similarity">
    <text evidence="1 16">Belongs to the nuclear hormone receptor family. NR1 subfamily.</text>
</comment>
<dbReference type="InterPro" id="IPR013088">
    <property type="entry name" value="Znf_NHR/GATA"/>
</dbReference>
<dbReference type="Gene3D" id="1.10.565.10">
    <property type="entry name" value="Retinoid X Receptor"/>
    <property type="match status" value="1"/>
</dbReference>
<dbReference type="PRINTS" id="PR00398">
    <property type="entry name" value="STRDHORMONER"/>
</dbReference>
<dbReference type="GO" id="GO:0010887">
    <property type="term" value="P:negative regulation of cholesterol storage"/>
    <property type="evidence" value="ECO:0007669"/>
    <property type="project" value="TreeGrafter"/>
</dbReference>
<dbReference type="InterPro" id="IPR001628">
    <property type="entry name" value="Znf_hrmn_rcpt"/>
</dbReference>
<evidence type="ECO:0000256" key="15">
    <source>
        <dbReference type="ARBA" id="ARBA00032721"/>
    </source>
</evidence>
<dbReference type="InterPro" id="IPR003077">
    <property type="entry name" value="PPAR-gamma"/>
</dbReference>
<reference evidence="20" key="1">
    <citation type="submission" date="2025-08" db="UniProtKB">
        <authorList>
            <consortium name="Ensembl"/>
        </authorList>
    </citation>
    <scope>IDENTIFICATION</scope>
</reference>
<comment type="subcellular location">
    <subcellularLocation>
        <location evidence="16">Cytoplasm</location>
    </subcellularLocation>
    <subcellularLocation>
        <location evidence="16">Nucleus</location>
    </subcellularLocation>
</comment>
<dbReference type="InterPro" id="IPR022590">
    <property type="entry name" value="PPARgamma_N"/>
</dbReference>
<dbReference type="SUPFAM" id="SSF57716">
    <property type="entry name" value="Glucocorticoid receptor-like (DNA-binding domain)"/>
    <property type="match status" value="1"/>
</dbReference>
<dbReference type="FunFam" id="3.30.50.10:FF:000084">
    <property type="entry name" value="PPARA"/>
    <property type="match status" value="1"/>
</dbReference>
<dbReference type="InterPro" id="IPR003074">
    <property type="entry name" value="1Cnucl_rcpt"/>
</dbReference>
<evidence type="ECO:0000256" key="12">
    <source>
        <dbReference type="ARBA" id="ARBA00023163"/>
    </source>
</evidence>
<dbReference type="Pfam" id="PF12577">
    <property type="entry name" value="PPARgamma_N"/>
    <property type="match status" value="1"/>
</dbReference>
<organism evidence="20 21">
    <name type="scientific">Sinocyclocheilus grahami</name>
    <name type="common">Dianchi golden-line fish</name>
    <name type="synonym">Barbus grahami</name>
    <dbReference type="NCBI Taxonomy" id="75366"/>
    <lineage>
        <taxon>Eukaryota</taxon>
        <taxon>Metazoa</taxon>
        <taxon>Chordata</taxon>
        <taxon>Craniata</taxon>
        <taxon>Vertebrata</taxon>
        <taxon>Euteleostomi</taxon>
        <taxon>Actinopterygii</taxon>
        <taxon>Neopterygii</taxon>
        <taxon>Teleostei</taxon>
        <taxon>Ostariophysi</taxon>
        <taxon>Cypriniformes</taxon>
        <taxon>Cyprinidae</taxon>
        <taxon>Cyprininae</taxon>
        <taxon>Sinocyclocheilus</taxon>
    </lineage>
</organism>
<dbReference type="GO" id="GO:0048511">
    <property type="term" value="P:rhythmic process"/>
    <property type="evidence" value="ECO:0007669"/>
    <property type="project" value="UniProtKB-KW"/>
</dbReference>
<gene>
    <name evidence="16" type="primary">PPARG</name>
    <name evidence="20" type="synonym">pparg</name>
</gene>
<dbReference type="Ensembl" id="ENSSGRT00000076378.1">
    <property type="protein sequence ID" value="ENSSGRP00000071706.1"/>
    <property type="gene ID" value="ENSSGRG00000036484.1"/>
</dbReference>
<keyword evidence="11 16" id="KW-0010">Activator</keyword>
<evidence type="ECO:0000256" key="17">
    <source>
        <dbReference type="SAM" id="MobiDB-lite"/>
    </source>
</evidence>
<feature type="region of interest" description="Disordered" evidence="17">
    <location>
        <begin position="119"/>
        <end position="144"/>
    </location>
</feature>
<dbReference type="CDD" id="cd06932">
    <property type="entry name" value="NR_LBD_PPAR"/>
    <property type="match status" value="1"/>
</dbReference>
<dbReference type="GO" id="GO:0005634">
    <property type="term" value="C:nucleus"/>
    <property type="evidence" value="ECO:0007669"/>
    <property type="project" value="UniProtKB-SubCell"/>
</dbReference>
<dbReference type="Gene3D" id="3.30.50.10">
    <property type="entry name" value="Erythroid Transcription Factor GATA-1, subunit A"/>
    <property type="match status" value="1"/>
</dbReference>
<dbReference type="GO" id="GO:0050728">
    <property type="term" value="P:negative regulation of inflammatory response"/>
    <property type="evidence" value="ECO:0007669"/>
    <property type="project" value="TreeGrafter"/>
</dbReference>
<dbReference type="PANTHER" id="PTHR24082:SF488">
    <property type="entry name" value="PEROXISOME PROLIFERATOR-ACTIVATED RECEPTOR GAMMA"/>
    <property type="match status" value="1"/>
</dbReference>
<keyword evidence="10 16" id="KW-0238">DNA-binding</keyword>
<dbReference type="GO" id="GO:0045944">
    <property type="term" value="P:positive regulation of transcription by RNA polymerase II"/>
    <property type="evidence" value="ECO:0007669"/>
    <property type="project" value="TreeGrafter"/>
</dbReference>
<keyword evidence="3 16" id="KW-0963">Cytoplasm</keyword>
<dbReference type="GO" id="GO:0030154">
    <property type="term" value="P:cell differentiation"/>
    <property type="evidence" value="ECO:0007669"/>
    <property type="project" value="TreeGrafter"/>
</dbReference>
<accession>A0A672Q9N3</accession>
<keyword evidence="21" id="KW-1185">Reference proteome</keyword>
<dbReference type="Pfam" id="PF00104">
    <property type="entry name" value="Hormone_recep"/>
    <property type="match status" value="1"/>
</dbReference>
<dbReference type="GO" id="GO:0004879">
    <property type="term" value="F:nuclear receptor activity"/>
    <property type="evidence" value="ECO:0007669"/>
    <property type="project" value="InterPro"/>
</dbReference>
<keyword evidence="5 16" id="KW-0479">Metal-binding</keyword>
<dbReference type="PROSITE" id="PS51030">
    <property type="entry name" value="NUCLEAR_REC_DBD_2"/>
    <property type="match status" value="1"/>
</dbReference>
<evidence type="ECO:0000256" key="6">
    <source>
        <dbReference type="ARBA" id="ARBA00022771"/>
    </source>
</evidence>
<evidence type="ECO:0000256" key="14">
    <source>
        <dbReference type="ARBA" id="ARBA00023242"/>
    </source>
</evidence>
<keyword evidence="13 16" id="KW-0675">Receptor</keyword>
<dbReference type="AlphaFoldDB" id="A0A672Q9N3"/>
<evidence type="ECO:0000256" key="9">
    <source>
        <dbReference type="ARBA" id="ARBA00023108"/>
    </source>
</evidence>
<evidence type="ECO:0000256" key="8">
    <source>
        <dbReference type="ARBA" id="ARBA00023015"/>
    </source>
</evidence>
<dbReference type="GO" id="GO:0006631">
    <property type="term" value="P:fatty acid metabolic process"/>
    <property type="evidence" value="ECO:0007669"/>
    <property type="project" value="TreeGrafter"/>
</dbReference>
<dbReference type="FunFam" id="1.10.565.10:FF:000017">
    <property type="entry name" value="Peroxisome proliferator-activated receptor gamma"/>
    <property type="match status" value="1"/>
</dbReference>